<feature type="compositionally biased region" description="Low complexity" evidence="1">
    <location>
        <begin position="73"/>
        <end position="107"/>
    </location>
</feature>
<dbReference type="PANTHER" id="PTHR40124:SF1">
    <property type="entry name" value="DISAGGREGATASE RELATED REPEAT PROTEIN"/>
    <property type="match status" value="1"/>
</dbReference>
<feature type="domain" description="Polysaccharide lyase 14" evidence="2">
    <location>
        <begin position="160"/>
        <end position="377"/>
    </location>
</feature>
<gene>
    <name evidence="3" type="ORF">FA13DRAFT_1629602</name>
</gene>
<dbReference type="Gene3D" id="2.60.120.200">
    <property type="match status" value="1"/>
</dbReference>
<comment type="caution">
    <text evidence="3">The sequence shown here is derived from an EMBL/GenBank/DDBJ whole genome shotgun (WGS) entry which is preliminary data.</text>
</comment>
<dbReference type="InterPro" id="IPR048958">
    <property type="entry name" value="Polysacc_lyase_14"/>
</dbReference>
<keyword evidence="4" id="KW-1185">Reference proteome</keyword>
<dbReference type="OrthoDB" id="3337916at2759"/>
<accession>A0A4Y7TB82</accession>
<feature type="compositionally biased region" description="Polar residues" evidence="1">
    <location>
        <begin position="46"/>
        <end position="56"/>
    </location>
</feature>
<evidence type="ECO:0000259" key="2">
    <source>
        <dbReference type="Pfam" id="PF21294"/>
    </source>
</evidence>
<feature type="compositionally biased region" description="Low complexity" evidence="1">
    <location>
        <begin position="1"/>
        <end position="16"/>
    </location>
</feature>
<dbReference type="AlphaFoldDB" id="A0A4Y7TB82"/>
<evidence type="ECO:0000313" key="3">
    <source>
        <dbReference type="EMBL" id="TEB31427.1"/>
    </source>
</evidence>
<sequence>MLVRRAPAPAALSPNAPQCPKRNYWKKLREAQALEAGGDLPGGQNNGTTTLSSDAASVTPAPEGASSTPVTLSSSEANSSSKASNEKPSATSSSAAPAKTSSSSSTPIKGSLGQLFPVGSSGRSWTTAPESDEALSLSDGTLQPFSVLRSVPYKFTSAPDGKRALQAEYPKGSYTFTHSPQGGFSFYAKGPDSVDLTKAKEATFGYRIYFPAGFAFNKGGKLPGFYGGDNDDEATSCSGGRRSDACFSARLMWREGGDGELYTYFPPGSSANEKLCKVPPFSECNETYGASVGRGAFNYGTGGWATVAQRVKLNDVGQSNGELQLWVNGKSVISVKGLVMRVRESGKIRGIQFQTFFGGSTSAWASPKDQEAYFSDFSVAITESF</sequence>
<feature type="region of interest" description="Disordered" evidence="1">
    <location>
        <begin position="1"/>
        <end position="113"/>
    </location>
</feature>
<protein>
    <recommendedName>
        <fullName evidence="2">Polysaccharide lyase 14 domain-containing protein</fullName>
    </recommendedName>
</protein>
<organism evidence="3 4">
    <name type="scientific">Coprinellus micaceus</name>
    <name type="common">Glistening ink-cap mushroom</name>
    <name type="synonym">Coprinus micaceus</name>
    <dbReference type="NCBI Taxonomy" id="71717"/>
    <lineage>
        <taxon>Eukaryota</taxon>
        <taxon>Fungi</taxon>
        <taxon>Dikarya</taxon>
        <taxon>Basidiomycota</taxon>
        <taxon>Agaricomycotina</taxon>
        <taxon>Agaricomycetes</taxon>
        <taxon>Agaricomycetidae</taxon>
        <taxon>Agaricales</taxon>
        <taxon>Agaricineae</taxon>
        <taxon>Psathyrellaceae</taxon>
        <taxon>Coprinellus</taxon>
    </lineage>
</organism>
<dbReference type="STRING" id="71717.A0A4Y7TB82"/>
<dbReference type="Pfam" id="PF21294">
    <property type="entry name" value="Polysacc_lyase_14"/>
    <property type="match status" value="1"/>
</dbReference>
<dbReference type="PANTHER" id="PTHR40124">
    <property type="match status" value="1"/>
</dbReference>
<dbReference type="EMBL" id="QPFP01000019">
    <property type="protein sequence ID" value="TEB31427.1"/>
    <property type="molecule type" value="Genomic_DNA"/>
</dbReference>
<evidence type="ECO:0000256" key="1">
    <source>
        <dbReference type="SAM" id="MobiDB-lite"/>
    </source>
</evidence>
<proteinExistence type="predicted"/>
<reference evidence="3 4" key="1">
    <citation type="journal article" date="2019" name="Nat. Ecol. Evol.">
        <title>Megaphylogeny resolves global patterns of mushroom evolution.</title>
        <authorList>
            <person name="Varga T."/>
            <person name="Krizsan K."/>
            <person name="Foldi C."/>
            <person name="Dima B."/>
            <person name="Sanchez-Garcia M."/>
            <person name="Sanchez-Ramirez S."/>
            <person name="Szollosi G.J."/>
            <person name="Szarkandi J.G."/>
            <person name="Papp V."/>
            <person name="Albert L."/>
            <person name="Andreopoulos W."/>
            <person name="Angelini C."/>
            <person name="Antonin V."/>
            <person name="Barry K.W."/>
            <person name="Bougher N.L."/>
            <person name="Buchanan P."/>
            <person name="Buyck B."/>
            <person name="Bense V."/>
            <person name="Catcheside P."/>
            <person name="Chovatia M."/>
            <person name="Cooper J."/>
            <person name="Damon W."/>
            <person name="Desjardin D."/>
            <person name="Finy P."/>
            <person name="Geml J."/>
            <person name="Haridas S."/>
            <person name="Hughes K."/>
            <person name="Justo A."/>
            <person name="Karasinski D."/>
            <person name="Kautmanova I."/>
            <person name="Kiss B."/>
            <person name="Kocsube S."/>
            <person name="Kotiranta H."/>
            <person name="LaButti K.M."/>
            <person name="Lechner B.E."/>
            <person name="Liimatainen K."/>
            <person name="Lipzen A."/>
            <person name="Lukacs Z."/>
            <person name="Mihaltcheva S."/>
            <person name="Morgado L.N."/>
            <person name="Niskanen T."/>
            <person name="Noordeloos M.E."/>
            <person name="Ohm R.A."/>
            <person name="Ortiz-Santana B."/>
            <person name="Ovrebo C."/>
            <person name="Racz N."/>
            <person name="Riley R."/>
            <person name="Savchenko A."/>
            <person name="Shiryaev A."/>
            <person name="Soop K."/>
            <person name="Spirin V."/>
            <person name="Szebenyi C."/>
            <person name="Tomsovsky M."/>
            <person name="Tulloss R.E."/>
            <person name="Uehling J."/>
            <person name="Grigoriev I.V."/>
            <person name="Vagvolgyi C."/>
            <person name="Papp T."/>
            <person name="Martin F.M."/>
            <person name="Miettinen O."/>
            <person name="Hibbett D.S."/>
            <person name="Nagy L.G."/>
        </authorList>
    </citation>
    <scope>NUCLEOTIDE SEQUENCE [LARGE SCALE GENOMIC DNA]</scope>
    <source>
        <strain evidence="3 4">FP101781</strain>
    </source>
</reference>
<evidence type="ECO:0000313" key="4">
    <source>
        <dbReference type="Proteomes" id="UP000298030"/>
    </source>
</evidence>
<name>A0A4Y7TB82_COPMI</name>
<dbReference type="Proteomes" id="UP000298030">
    <property type="component" value="Unassembled WGS sequence"/>
</dbReference>